<keyword evidence="2 6" id="KW-0698">rRNA processing</keyword>
<evidence type="ECO:0000256" key="5">
    <source>
        <dbReference type="ARBA" id="ARBA00022691"/>
    </source>
</evidence>
<evidence type="ECO:0000256" key="2">
    <source>
        <dbReference type="ARBA" id="ARBA00022552"/>
    </source>
</evidence>
<feature type="binding site" evidence="6">
    <location>
        <position position="78"/>
    </location>
    <ligand>
        <name>S-adenosyl-L-methionine</name>
        <dbReference type="ChEBI" id="CHEBI:59789"/>
    </ligand>
</feature>
<gene>
    <name evidence="6" type="primary">rsmG</name>
    <name evidence="7" type="ORF">SAMN02746091_02017</name>
</gene>
<evidence type="ECO:0000256" key="4">
    <source>
        <dbReference type="ARBA" id="ARBA00022679"/>
    </source>
</evidence>
<accession>A0A1M4ZU50</accession>
<evidence type="ECO:0000313" key="8">
    <source>
        <dbReference type="Proteomes" id="UP000184423"/>
    </source>
</evidence>
<dbReference type="GO" id="GO:0005829">
    <property type="term" value="C:cytosol"/>
    <property type="evidence" value="ECO:0007669"/>
    <property type="project" value="TreeGrafter"/>
</dbReference>
<dbReference type="PIRSF" id="PIRSF003078">
    <property type="entry name" value="GidB"/>
    <property type="match status" value="1"/>
</dbReference>
<dbReference type="AlphaFoldDB" id="A0A1M4ZU50"/>
<comment type="similarity">
    <text evidence="6">Belongs to the methyltransferase superfamily. RNA methyltransferase RsmG family.</text>
</comment>
<keyword evidence="8" id="KW-1185">Reference proteome</keyword>
<feature type="binding site" evidence="6">
    <location>
        <begin position="129"/>
        <end position="130"/>
    </location>
    <ligand>
        <name>S-adenosyl-L-methionine</name>
        <dbReference type="ChEBI" id="CHEBI:59789"/>
    </ligand>
</feature>
<dbReference type="PANTHER" id="PTHR31760">
    <property type="entry name" value="S-ADENOSYL-L-METHIONINE-DEPENDENT METHYLTRANSFERASES SUPERFAMILY PROTEIN"/>
    <property type="match status" value="1"/>
</dbReference>
<dbReference type="PANTHER" id="PTHR31760:SF0">
    <property type="entry name" value="S-ADENOSYL-L-METHIONINE-DEPENDENT METHYLTRANSFERASES SUPERFAMILY PROTEIN"/>
    <property type="match status" value="1"/>
</dbReference>
<reference evidence="8" key="1">
    <citation type="submission" date="2016-11" db="EMBL/GenBank/DDBJ databases">
        <authorList>
            <person name="Varghese N."/>
            <person name="Submissions S."/>
        </authorList>
    </citation>
    <scope>NUCLEOTIDE SEQUENCE [LARGE SCALE GENOMIC DNA]</scope>
    <source>
        <strain evidence="8">DSM 10124</strain>
    </source>
</reference>
<dbReference type="GO" id="GO:0070043">
    <property type="term" value="F:rRNA (guanine-N7-)-methyltransferase activity"/>
    <property type="evidence" value="ECO:0007669"/>
    <property type="project" value="UniProtKB-UniRule"/>
</dbReference>
<dbReference type="Pfam" id="PF02527">
    <property type="entry name" value="GidB"/>
    <property type="match status" value="1"/>
</dbReference>
<comment type="function">
    <text evidence="6">Specifically methylates the N7 position of a guanine in 16S rRNA.</text>
</comment>
<dbReference type="EC" id="2.1.1.-" evidence="6"/>
<proteinExistence type="inferred from homology"/>
<comment type="caution">
    <text evidence="6">Lacks conserved residue(s) required for the propagation of feature annotation.</text>
</comment>
<dbReference type="EMBL" id="FQVG01000043">
    <property type="protein sequence ID" value="SHF21620.1"/>
    <property type="molecule type" value="Genomic_DNA"/>
</dbReference>
<dbReference type="FunFam" id="3.40.50.150:FF:000041">
    <property type="entry name" value="Ribosomal RNA small subunit methyltransferase G"/>
    <property type="match status" value="1"/>
</dbReference>
<evidence type="ECO:0000256" key="6">
    <source>
        <dbReference type="HAMAP-Rule" id="MF_00074"/>
    </source>
</evidence>
<dbReference type="HAMAP" id="MF_00074">
    <property type="entry name" value="16SrRNA_methyltr_G"/>
    <property type="match status" value="1"/>
</dbReference>
<evidence type="ECO:0000313" key="7">
    <source>
        <dbReference type="EMBL" id="SHF21620.1"/>
    </source>
</evidence>
<keyword evidence="3 6" id="KW-0489">Methyltransferase</keyword>
<organism evidence="7 8">
    <name type="scientific">Caloramator proteoclasticus DSM 10124</name>
    <dbReference type="NCBI Taxonomy" id="1121262"/>
    <lineage>
        <taxon>Bacteria</taxon>
        <taxon>Bacillati</taxon>
        <taxon>Bacillota</taxon>
        <taxon>Clostridia</taxon>
        <taxon>Eubacteriales</taxon>
        <taxon>Clostridiaceae</taxon>
        <taxon>Caloramator</taxon>
    </lineage>
</organism>
<dbReference type="SUPFAM" id="SSF53335">
    <property type="entry name" value="S-adenosyl-L-methionine-dependent methyltransferases"/>
    <property type="match status" value="1"/>
</dbReference>
<keyword evidence="5 6" id="KW-0949">S-adenosyl-L-methionine</keyword>
<sequence length="239" mass="26798">MELKELIYEGAKVYGIELDNEKIEQFIIYKELLKEWNEKINLTAITDDEGIIKKHFIDSISIIKSGYIKDGIKVIDVGTGAGFPGIPIKIINPNVEVVLLDSLNKRINFLNDVISKLGLKGIVAVHGRAEDMARKEDFREKFDIATARAVANMMVLSEYCMPYVKVGGKFIALKGPSAYEEVEEARNAIGTLGGKLNSIVETNILGEDIKHNLVIVDKIKNTDKRYPRKPAQIEKKPLR</sequence>
<dbReference type="Proteomes" id="UP000184423">
    <property type="component" value="Unassembled WGS sequence"/>
</dbReference>
<keyword evidence="1 6" id="KW-0963">Cytoplasm</keyword>
<feature type="binding site" evidence="6">
    <location>
        <position position="83"/>
    </location>
    <ligand>
        <name>S-adenosyl-L-methionine</name>
        <dbReference type="ChEBI" id="CHEBI:59789"/>
    </ligand>
</feature>
<name>A0A1M4ZU50_9CLOT</name>
<dbReference type="InterPro" id="IPR029063">
    <property type="entry name" value="SAM-dependent_MTases_sf"/>
</dbReference>
<dbReference type="Gene3D" id="3.40.50.150">
    <property type="entry name" value="Vaccinia Virus protein VP39"/>
    <property type="match status" value="1"/>
</dbReference>
<dbReference type="CDD" id="cd02440">
    <property type="entry name" value="AdoMet_MTases"/>
    <property type="match status" value="1"/>
</dbReference>
<dbReference type="NCBIfam" id="TIGR00138">
    <property type="entry name" value="rsmG_gidB"/>
    <property type="match status" value="1"/>
</dbReference>
<dbReference type="InterPro" id="IPR003682">
    <property type="entry name" value="rRNA_ssu_MeTfrase_G"/>
</dbReference>
<comment type="subcellular location">
    <subcellularLocation>
        <location evidence="6">Cytoplasm</location>
    </subcellularLocation>
</comment>
<feature type="binding site" evidence="6">
    <location>
        <position position="148"/>
    </location>
    <ligand>
        <name>S-adenosyl-L-methionine</name>
        <dbReference type="ChEBI" id="CHEBI:59789"/>
    </ligand>
</feature>
<protein>
    <recommendedName>
        <fullName evidence="6">Ribosomal RNA small subunit methyltransferase G</fullName>
        <ecNumber evidence="6">2.1.1.-</ecNumber>
    </recommendedName>
    <alternativeName>
        <fullName evidence="6">16S rRNA 7-methylguanosine methyltransferase</fullName>
        <shortName evidence="6">16S rRNA m7G methyltransferase</shortName>
    </alternativeName>
</protein>
<evidence type="ECO:0000256" key="1">
    <source>
        <dbReference type="ARBA" id="ARBA00022490"/>
    </source>
</evidence>
<keyword evidence="4 6" id="KW-0808">Transferase</keyword>
<dbReference type="RefSeq" id="WP_027308709.1">
    <property type="nucleotide sequence ID" value="NZ_FQVG01000043.1"/>
</dbReference>
<evidence type="ECO:0000256" key="3">
    <source>
        <dbReference type="ARBA" id="ARBA00022603"/>
    </source>
</evidence>